<comment type="caution">
    <text evidence="1">The sequence shown here is derived from an EMBL/GenBank/DDBJ whole genome shotgun (WGS) entry which is preliminary data.</text>
</comment>
<proteinExistence type="predicted"/>
<reference evidence="1" key="1">
    <citation type="submission" date="2021-01" db="EMBL/GenBank/DDBJ databases">
        <authorList>
            <consortium name="Genoscope - CEA"/>
            <person name="William W."/>
        </authorList>
    </citation>
    <scope>NUCLEOTIDE SEQUENCE</scope>
</reference>
<sequence length="260" mass="31594">MKLKRKRLNQNQKCNIQKSWQKEIVLDNKEDHQQGKQLIIFKNNRNMQQTYVKNYYKYEDENLHHPHNLNQTFHKHQAQQISHENIKLADRFMKQEPVLKLDDYSHSYKEKKRLVQRLQRYQQFQQYVNSIRNNLSLSNPDTTYYSSILSKKKDKMQLQPILKYYAIFIIGLKNKSIDITQLEKINYLINQEEESILKELQEKQQIQDDKNQTKIELPEIPQLKEESQIETIRQDEIVENEIQQQIDNEVKYQSDDIDQQ</sequence>
<name>A0A8S1RXX3_9CILI</name>
<dbReference type="EMBL" id="CAJJDN010000441">
    <property type="protein sequence ID" value="CAD8131274.1"/>
    <property type="molecule type" value="Genomic_DNA"/>
</dbReference>
<organism evidence="1 2">
    <name type="scientific">Paramecium sonneborni</name>
    <dbReference type="NCBI Taxonomy" id="65129"/>
    <lineage>
        <taxon>Eukaryota</taxon>
        <taxon>Sar</taxon>
        <taxon>Alveolata</taxon>
        <taxon>Ciliophora</taxon>
        <taxon>Intramacronucleata</taxon>
        <taxon>Oligohymenophorea</taxon>
        <taxon>Peniculida</taxon>
        <taxon>Parameciidae</taxon>
        <taxon>Paramecium</taxon>
    </lineage>
</organism>
<dbReference type="AlphaFoldDB" id="A0A8S1RXX3"/>
<evidence type="ECO:0000313" key="2">
    <source>
        <dbReference type="Proteomes" id="UP000692954"/>
    </source>
</evidence>
<gene>
    <name evidence="1" type="ORF">PSON_ATCC_30995.1.T4410001</name>
</gene>
<accession>A0A8S1RXX3</accession>
<evidence type="ECO:0000313" key="1">
    <source>
        <dbReference type="EMBL" id="CAD8131274.1"/>
    </source>
</evidence>
<protein>
    <submittedName>
        <fullName evidence="1">Uncharacterized protein</fullName>
    </submittedName>
</protein>
<dbReference type="Proteomes" id="UP000692954">
    <property type="component" value="Unassembled WGS sequence"/>
</dbReference>
<keyword evidence="2" id="KW-1185">Reference proteome</keyword>